<dbReference type="AlphaFoldDB" id="A0A843UEI4"/>
<dbReference type="EMBL" id="NMUH01000502">
    <property type="protein sequence ID" value="MQL80344.1"/>
    <property type="molecule type" value="Genomic_DNA"/>
</dbReference>
<accession>A0A843UEI4</accession>
<evidence type="ECO:0000313" key="2">
    <source>
        <dbReference type="EMBL" id="MQL80344.1"/>
    </source>
</evidence>
<feature type="transmembrane region" description="Helical" evidence="1">
    <location>
        <begin position="152"/>
        <end position="174"/>
    </location>
</feature>
<evidence type="ECO:0000256" key="1">
    <source>
        <dbReference type="SAM" id="Phobius"/>
    </source>
</evidence>
<keyword evidence="1" id="KW-1133">Transmembrane helix</keyword>
<protein>
    <submittedName>
        <fullName evidence="2">Uncharacterized protein</fullName>
    </submittedName>
</protein>
<keyword evidence="1" id="KW-0472">Membrane</keyword>
<comment type="caution">
    <text evidence="2">The sequence shown here is derived from an EMBL/GenBank/DDBJ whole genome shotgun (WGS) entry which is preliminary data.</text>
</comment>
<sequence>MVLLCCHTCSPGARHLRACPRSELLLSSPGTPILERLRWRYRGDKRAQVDSLVWRTLELRGKRCSVCHVASLVERCDTCLWLLSAWCWLVVNSGEVLSEFFSVGSGGSEIFSRTVPWRFWWRFSQDQLVLLLLAAVFSLEVCRLVGLRSGEILLGWLLALLGGGSPQSCFALFAEGCFHIMPDSIGFCGSQFLLLWPVRDW</sequence>
<dbReference type="Proteomes" id="UP000652761">
    <property type="component" value="Unassembled WGS sequence"/>
</dbReference>
<organism evidence="2 3">
    <name type="scientific">Colocasia esculenta</name>
    <name type="common">Wild taro</name>
    <name type="synonym">Arum esculentum</name>
    <dbReference type="NCBI Taxonomy" id="4460"/>
    <lineage>
        <taxon>Eukaryota</taxon>
        <taxon>Viridiplantae</taxon>
        <taxon>Streptophyta</taxon>
        <taxon>Embryophyta</taxon>
        <taxon>Tracheophyta</taxon>
        <taxon>Spermatophyta</taxon>
        <taxon>Magnoliopsida</taxon>
        <taxon>Liliopsida</taxon>
        <taxon>Araceae</taxon>
        <taxon>Aroideae</taxon>
        <taxon>Colocasieae</taxon>
        <taxon>Colocasia</taxon>
    </lineage>
</organism>
<feature type="transmembrane region" description="Helical" evidence="1">
    <location>
        <begin position="128"/>
        <end position="146"/>
    </location>
</feature>
<proteinExistence type="predicted"/>
<keyword evidence="1" id="KW-0812">Transmembrane</keyword>
<reference evidence="2" key="1">
    <citation type="submission" date="2017-07" db="EMBL/GenBank/DDBJ databases">
        <title>Taro Niue Genome Assembly and Annotation.</title>
        <authorList>
            <person name="Atibalentja N."/>
            <person name="Keating K."/>
            <person name="Fields C.J."/>
        </authorList>
    </citation>
    <scope>NUCLEOTIDE SEQUENCE</scope>
    <source>
        <strain evidence="2">Niue_2</strain>
        <tissue evidence="2">Leaf</tissue>
    </source>
</reference>
<gene>
    <name evidence="2" type="ORF">Taro_012789</name>
</gene>
<name>A0A843UEI4_COLES</name>
<keyword evidence="3" id="KW-1185">Reference proteome</keyword>
<evidence type="ECO:0000313" key="3">
    <source>
        <dbReference type="Proteomes" id="UP000652761"/>
    </source>
</evidence>